<keyword evidence="3" id="KW-1185">Reference proteome</keyword>
<evidence type="ECO:0000256" key="1">
    <source>
        <dbReference type="SAM" id="Phobius"/>
    </source>
</evidence>
<feature type="transmembrane region" description="Helical" evidence="1">
    <location>
        <begin position="82"/>
        <end position="102"/>
    </location>
</feature>
<evidence type="ECO:0008006" key="4">
    <source>
        <dbReference type="Google" id="ProtNLM"/>
    </source>
</evidence>
<organism evidence="2 3">
    <name type="scientific">Hymenobacter rubripertinctus</name>
    <dbReference type="NCBI Taxonomy" id="2029981"/>
    <lineage>
        <taxon>Bacteria</taxon>
        <taxon>Pseudomonadati</taxon>
        <taxon>Bacteroidota</taxon>
        <taxon>Cytophagia</taxon>
        <taxon>Cytophagales</taxon>
        <taxon>Hymenobacteraceae</taxon>
        <taxon>Hymenobacter</taxon>
    </lineage>
</organism>
<accession>A0A418QXS9</accession>
<proteinExistence type="predicted"/>
<evidence type="ECO:0000313" key="2">
    <source>
        <dbReference type="EMBL" id="RIY09996.1"/>
    </source>
</evidence>
<reference evidence="2 3" key="1">
    <citation type="submission" date="2019-01" db="EMBL/GenBank/DDBJ databases">
        <title>Hymenobacter humicola sp. nov., isolated from soils in Antarctica.</title>
        <authorList>
            <person name="Sedlacek I."/>
            <person name="Holochova P."/>
            <person name="Kralova S."/>
            <person name="Pantucek R."/>
            <person name="Stankova E."/>
            <person name="Vrbovska V."/>
            <person name="Kristofova L."/>
            <person name="Svec P."/>
            <person name="Busse H.-J."/>
        </authorList>
    </citation>
    <scope>NUCLEOTIDE SEQUENCE [LARGE SCALE GENOMIC DNA]</scope>
    <source>
        <strain evidence="2 3">CCM 8852</strain>
    </source>
</reference>
<keyword evidence="1" id="KW-0472">Membrane</keyword>
<dbReference type="RefSeq" id="WP_119655776.1">
    <property type="nucleotide sequence ID" value="NZ_JBHUOI010000015.1"/>
</dbReference>
<keyword evidence="1" id="KW-1133">Transmembrane helix</keyword>
<name>A0A418QXS9_9BACT</name>
<feature type="transmembrane region" description="Helical" evidence="1">
    <location>
        <begin position="6"/>
        <end position="29"/>
    </location>
</feature>
<evidence type="ECO:0000313" key="3">
    <source>
        <dbReference type="Proteomes" id="UP000284250"/>
    </source>
</evidence>
<dbReference type="OrthoDB" id="883418at2"/>
<dbReference type="AlphaFoldDB" id="A0A418QXS9"/>
<protein>
    <recommendedName>
        <fullName evidence="4">DUF1772 domain-containing protein</fullName>
    </recommendedName>
</protein>
<feature type="transmembrane region" description="Helical" evidence="1">
    <location>
        <begin position="50"/>
        <end position="70"/>
    </location>
</feature>
<dbReference type="EMBL" id="QYCN01000014">
    <property type="protein sequence ID" value="RIY09996.1"/>
    <property type="molecule type" value="Genomic_DNA"/>
</dbReference>
<sequence>MTLPHLLLLNFGLAAYLTGLIWTVQLVHYPGFARVEPAQFEQFHREHSTRISWVVMAPMLLELGAAGYLAWQGEALGPAMRWGQLALVLLVWASTFFITVPFHNRLARGYNYVAIDGLVRTNWPRTLAWTARAGWLGWVLWSL</sequence>
<comment type="caution">
    <text evidence="2">The sequence shown here is derived from an EMBL/GenBank/DDBJ whole genome shotgun (WGS) entry which is preliminary data.</text>
</comment>
<dbReference type="Proteomes" id="UP000284250">
    <property type="component" value="Unassembled WGS sequence"/>
</dbReference>
<gene>
    <name evidence="2" type="ORF">D0T11_10630</name>
</gene>
<keyword evidence="1" id="KW-0812">Transmembrane</keyword>